<proteinExistence type="predicted"/>
<feature type="domain" description="F-box/LRR-repeat protein 15/At3g58940/PEG3-like LRR" evidence="2">
    <location>
        <begin position="46"/>
        <end position="265"/>
    </location>
</feature>
<evidence type="ECO:0000259" key="2">
    <source>
        <dbReference type="Pfam" id="PF24758"/>
    </source>
</evidence>
<dbReference type="InterPro" id="IPR055302">
    <property type="entry name" value="F-box_dom-containing"/>
</dbReference>
<protein>
    <submittedName>
        <fullName evidence="3">Uncharacterized protein</fullName>
    </submittedName>
</protein>
<accession>M8BUD0</accession>
<dbReference type="InterPro" id="IPR006566">
    <property type="entry name" value="FBD"/>
</dbReference>
<dbReference type="EnsemblPlants" id="EMT25564">
    <property type="protein sequence ID" value="EMT25564"/>
    <property type="gene ID" value="F775_19088"/>
</dbReference>
<dbReference type="Pfam" id="PF08387">
    <property type="entry name" value="FBD"/>
    <property type="match status" value="1"/>
</dbReference>
<sequence length="429" mass="48211">MAEFECLGSLGPITAVTNEFLREQTPHNENEYEEQVRRLYDPAAYAIPGIQELVLVNARWPLDYVLPASLLGLTTLTRLYLGMWRFPDTAGLPRATCFRNLRDLGLYNVLVERRDLDFILDRSPVLETLCLQGNVLKLRIRLVSQSLRCVQIIGCFIEEIFVLDAPNLERFIYSDAWHPVGNCTTTVKIGHAPKLHLLGYLALDPRKHVLDVGNTIIKAGIGMSPSTMLQGVKILALEVRFAVRNDVKMIPNVLRCFPNVETLHIMSGKDDQSTGKLNLRFWHKSGTIECIRSRIKLLVVRDFKGGRSEMAFLKFFFQSALVLEEVVILLPDDPTDRMCRKKLLRVADLPQEVPSAPRSLLAAALASVRLSVRNVTCLLELKLECLISREQQGRRRGEFSLFTLCLSVSKSAVFGDSIGSHSPPTAVSQ</sequence>
<evidence type="ECO:0000313" key="3">
    <source>
        <dbReference type="EnsemblPlants" id="EMT25564"/>
    </source>
</evidence>
<dbReference type="SUPFAM" id="SSF52047">
    <property type="entry name" value="RNI-like"/>
    <property type="match status" value="1"/>
</dbReference>
<evidence type="ECO:0000259" key="1">
    <source>
        <dbReference type="Pfam" id="PF08387"/>
    </source>
</evidence>
<dbReference type="PANTHER" id="PTHR32141:SF63">
    <property type="entry name" value="F-BOX DOMAIN-CONTAINING PROTEIN"/>
    <property type="match status" value="1"/>
</dbReference>
<dbReference type="AlphaFoldDB" id="M8BUD0"/>
<organism evidence="3">
    <name type="scientific">Aegilops tauschii</name>
    <name type="common">Tausch's goatgrass</name>
    <name type="synonym">Aegilops squarrosa</name>
    <dbReference type="NCBI Taxonomy" id="37682"/>
    <lineage>
        <taxon>Eukaryota</taxon>
        <taxon>Viridiplantae</taxon>
        <taxon>Streptophyta</taxon>
        <taxon>Embryophyta</taxon>
        <taxon>Tracheophyta</taxon>
        <taxon>Spermatophyta</taxon>
        <taxon>Magnoliopsida</taxon>
        <taxon>Liliopsida</taxon>
        <taxon>Poales</taxon>
        <taxon>Poaceae</taxon>
        <taxon>BOP clade</taxon>
        <taxon>Pooideae</taxon>
        <taxon>Triticodae</taxon>
        <taxon>Triticeae</taxon>
        <taxon>Triticinae</taxon>
        <taxon>Aegilops</taxon>
    </lineage>
</organism>
<name>M8BUD0_AEGTA</name>
<dbReference type="InterPro" id="IPR055411">
    <property type="entry name" value="LRR_FXL15/At3g58940/PEG3-like"/>
</dbReference>
<feature type="domain" description="FBD" evidence="1">
    <location>
        <begin position="285"/>
        <end position="328"/>
    </location>
</feature>
<dbReference type="PANTHER" id="PTHR32141">
    <property type="match status" value="1"/>
</dbReference>
<reference evidence="3" key="1">
    <citation type="submission" date="2015-06" db="UniProtKB">
        <authorList>
            <consortium name="EnsemblPlants"/>
        </authorList>
    </citation>
    <scope>IDENTIFICATION</scope>
</reference>
<dbReference type="Pfam" id="PF24758">
    <property type="entry name" value="LRR_At5g56370"/>
    <property type="match status" value="1"/>
</dbReference>